<dbReference type="GO" id="GO:0017111">
    <property type="term" value="F:ribonucleoside triphosphate phosphatase activity"/>
    <property type="evidence" value="ECO:0007669"/>
    <property type="project" value="TreeGrafter"/>
</dbReference>
<feature type="transmembrane region" description="Helical" evidence="6">
    <location>
        <begin position="554"/>
        <end position="574"/>
    </location>
</feature>
<evidence type="ECO:0000313" key="7">
    <source>
        <dbReference type="EMBL" id="GAO49545.1"/>
    </source>
</evidence>
<proteinExistence type="inferred from homology"/>
<dbReference type="GO" id="GO:0016020">
    <property type="term" value="C:membrane"/>
    <property type="evidence" value="ECO:0007669"/>
    <property type="project" value="TreeGrafter"/>
</dbReference>
<name>A0A0E9NJG6_SAICN</name>
<organism evidence="7 8">
    <name type="scientific">Saitoella complicata (strain BCRC 22490 / CBS 7301 / JCM 7358 / NBRC 10748 / NRRL Y-17804)</name>
    <dbReference type="NCBI Taxonomy" id="698492"/>
    <lineage>
        <taxon>Eukaryota</taxon>
        <taxon>Fungi</taxon>
        <taxon>Dikarya</taxon>
        <taxon>Ascomycota</taxon>
        <taxon>Taphrinomycotina</taxon>
        <taxon>Taphrinomycotina incertae sedis</taxon>
        <taxon>Saitoella</taxon>
    </lineage>
</organism>
<feature type="binding site" evidence="4">
    <location>
        <begin position="221"/>
        <end position="225"/>
    </location>
    <ligand>
        <name>ATP</name>
        <dbReference type="ChEBI" id="CHEBI:30616"/>
    </ligand>
</feature>
<dbReference type="Gene3D" id="3.30.420.150">
    <property type="entry name" value="Exopolyphosphatase. Domain 2"/>
    <property type="match status" value="1"/>
</dbReference>
<evidence type="ECO:0008006" key="9">
    <source>
        <dbReference type="Google" id="ProtNLM"/>
    </source>
</evidence>
<protein>
    <recommendedName>
        <fullName evidence="9">Golgi apyrase</fullName>
    </recommendedName>
</protein>
<dbReference type="Gene3D" id="3.30.420.40">
    <property type="match status" value="1"/>
</dbReference>
<dbReference type="InterPro" id="IPR000407">
    <property type="entry name" value="GDA1_CD39_NTPase"/>
</dbReference>
<feature type="region of interest" description="Disordered" evidence="5">
    <location>
        <begin position="621"/>
        <end position="707"/>
    </location>
</feature>
<feature type="active site" description="Proton acceptor" evidence="3">
    <location>
        <position position="186"/>
    </location>
</feature>
<feature type="region of interest" description="Disordered" evidence="5">
    <location>
        <begin position="1"/>
        <end position="27"/>
    </location>
</feature>
<evidence type="ECO:0000256" key="6">
    <source>
        <dbReference type="SAM" id="Phobius"/>
    </source>
</evidence>
<dbReference type="GO" id="GO:0005794">
    <property type="term" value="C:Golgi apparatus"/>
    <property type="evidence" value="ECO:0007669"/>
    <property type="project" value="UniProtKB-ARBA"/>
</dbReference>
<evidence type="ECO:0000256" key="4">
    <source>
        <dbReference type="PIRSR" id="PIRSR600407-2"/>
    </source>
</evidence>
<dbReference type="PANTHER" id="PTHR11782">
    <property type="entry name" value="ADENOSINE/GUANOSINE DIPHOSPHATASE"/>
    <property type="match status" value="1"/>
</dbReference>
<evidence type="ECO:0000256" key="2">
    <source>
        <dbReference type="ARBA" id="ARBA00022801"/>
    </source>
</evidence>
<dbReference type="CDD" id="cd24039">
    <property type="entry name" value="ASKHA_NBD_YND1-like"/>
    <property type="match status" value="1"/>
</dbReference>
<dbReference type="GO" id="GO:0006256">
    <property type="term" value="P:UDP catabolic process"/>
    <property type="evidence" value="ECO:0007669"/>
    <property type="project" value="TreeGrafter"/>
</dbReference>
<dbReference type="PANTHER" id="PTHR11782:SF121">
    <property type="entry name" value="NUCLEOSIDE-DIPHOSPHATASE MIG-23"/>
    <property type="match status" value="1"/>
</dbReference>
<dbReference type="GO" id="GO:0004382">
    <property type="term" value="F:GDP phosphatase activity"/>
    <property type="evidence" value="ECO:0007669"/>
    <property type="project" value="TreeGrafter"/>
</dbReference>
<keyword evidence="4" id="KW-0067">ATP-binding</keyword>
<dbReference type="AlphaFoldDB" id="A0A0E9NJG6"/>
<reference evidence="7 8" key="3">
    <citation type="journal article" date="2015" name="Genome Announc.">
        <title>Draft Genome Sequence of the Archiascomycetous Yeast Saitoella complicata.</title>
        <authorList>
            <person name="Yamauchi K."/>
            <person name="Kondo S."/>
            <person name="Hamamoto M."/>
            <person name="Takahashi Y."/>
            <person name="Ogura Y."/>
            <person name="Hayashi T."/>
            <person name="Nishida H."/>
        </authorList>
    </citation>
    <scope>NUCLEOTIDE SEQUENCE [LARGE SCALE GENOMIC DNA]</scope>
    <source>
        <strain evidence="7 8">NRRL Y-17804</strain>
    </source>
</reference>
<keyword evidence="4" id="KW-0547">Nucleotide-binding</keyword>
<evidence type="ECO:0000256" key="1">
    <source>
        <dbReference type="ARBA" id="ARBA00009283"/>
    </source>
</evidence>
<dbReference type="EMBL" id="BACD03000023">
    <property type="protein sequence ID" value="GAO49545.1"/>
    <property type="molecule type" value="Genomic_DNA"/>
</dbReference>
<feature type="compositionally biased region" description="Low complexity" evidence="5">
    <location>
        <begin position="14"/>
        <end position="27"/>
    </location>
</feature>
<dbReference type="GO" id="GO:0046036">
    <property type="term" value="P:CTP metabolic process"/>
    <property type="evidence" value="ECO:0007669"/>
    <property type="project" value="TreeGrafter"/>
</dbReference>
<keyword evidence="6" id="KW-0472">Membrane</keyword>
<dbReference type="Proteomes" id="UP000033140">
    <property type="component" value="Unassembled WGS sequence"/>
</dbReference>
<reference evidence="7 8" key="2">
    <citation type="journal article" date="2014" name="J. Gen. Appl. Microbiol.">
        <title>The early diverging ascomycetous budding yeast Saitoella complicata has three histone deacetylases belonging to the Clr6, Hos2, and Rpd3 lineages.</title>
        <authorList>
            <person name="Nishida H."/>
            <person name="Matsumoto T."/>
            <person name="Kondo S."/>
            <person name="Hamamoto M."/>
            <person name="Yoshikawa H."/>
        </authorList>
    </citation>
    <scope>NUCLEOTIDE SEQUENCE [LARGE SCALE GENOMIC DNA]</scope>
    <source>
        <strain evidence="7 8">NRRL Y-17804</strain>
    </source>
</reference>
<gene>
    <name evidence="7" type="ORF">G7K_3694-t1</name>
</gene>
<feature type="compositionally biased region" description="Low complexity" evidence="5">
    <location>
        <begin position="655"/>
        <end position="666"/>
    </location>
</feature>
<dbReference type="Pfam" id="PF01150">
    <property type="entry name" value="GDA1_CD39"/>
    <property type="match status" value="1"/>
</dbReference>
<comment type="similarity">
    <text evidence="1">Belongs to the GDA1/CD39 NTPase family.</text>
</comment>
<accession>A0A0E9NJG6</accession>
<evidence type="ECO:0000313" key="8">
    <source>
        <dbReference type="Proteomes" id="UP000033140"/>
    </source>
</evidence>
<dbReference type="GO" id="GO:0045134">
    <property type="term" value="F:UDP phosphatase activity"/>
    <property type="evidence" value="ECO:0007669"/>
    <property type="project" value="TreeGrafter"/>
</dbReference>
<dbReference type="GO" id="GO:0005524">
    <property type="term" value="F:ATP binding"/>
    <property type="evidence" value="ECO:0007669"/>
    <property type="project" value="UniProtKB-KW"/>
</dbReference>
<keyword evidence="6" id="KW-1133">Transmembrane helix</keyword>
<keyword evidence="8" id="KW-1185">Reference proteome</keyword>
<keyword evidence="2" id="KW-0378">Hydrolase</keyword>
<sequence length="757" mass="81590">MANLTIRAPPPPRITTIATTTPADPDTSFFKGKKDKEWDKGRKYGVVFDAGSSGTRVQVYSWLDPTAARAKADEVALAQLPRVEKGDRKGKKWQLKVHPGISTFAQNPAEVGTHLAPLLEHALSLIPPSKISETPIFLLATAGMRLLTPEQQSAILAETCAYTRAHTSFLLPDCSSHIQVIPGEVEALYGWLTINYLLDTLSTPPTPQNQHPTYGFLDMGGASAQIAFAPNATEAERHDDDLYLVRLRTVGGVGREWRVFVSTWLGFGANEARRRHLEAVVGSSKNKGGGTYADPCLPPGALDIETVNGNTITLEGTGQFEKCLNSLQSLLGKDAPCPDYPCLFNGVHAPLIDFDINHFLGVSEYWHASEDIFDMGGAYDYVTYSSRVQTFCSKPWTEILTTLTAGGYGKKVDEERLKEACFKAGWMLEVLHDGIGVPRLPVVEAGHNGTKELEEAAEGKGWSADAFRSVDKIDGTDVSWTLGRMVLYASSQVSLISSVAGVKAVEKVSEMVGFGPNKPHAEALFQPGGEYLPLLPARVQAGLFTASFRHTHTIAAASLFVFALFVVVMLLMIGPARRAAMMRRGVKEVQKRIKWGVGGRKRVMDAHGQYVSVGTAEDIELEEGRREAGVSPDPEMGMGYAVGEPGRRASAPNIRSSRGSGVSASVPTSPRSSRVKRTGILTPLGSSSISADHTAQESQSATSLPLGGSSAHFAMRSTSSLNLPGEGMGLGLGGRIGRSESRARMRSRDQSLTRVDL</sequence>
<keyword evidence="6" id="KW-0812">Transmembrane</keyword>
<evidence type="ECO:0000256" key="3">
    <source>
        <dbReference type="PIRSR" id="PIRSR600407-1"/>
    </source>
</evidence>
<dbReference type="STRING" id="698492.A0A0E9NJG6"/>
<reference evidence="7 8" key="1">
    <citation type="journal article" date="2011" name="J. Gen. Appl. Microbiol.">
        <title>Draft genome sequencing of the enigmatic yeast Saitoella complicata.</title>
        <authorList>
            <person name="Nishida H."/>
            <person name="Hamamoto M."/>
            <person name="Sugiyama J."/>
        </authorList>
    </citation>
    <scope>NUCLEOTIDE SEQUENCE [LARGE SCALE GENOMIC DNA]</scope>
    <source>
        <strain evidence="7 8">NRRL Y-17804</strain>
    </source>
</reference>
<evidence type="ECO:0000256" key="5">
    <source>
        <dbReference type="SAM" id="MobiDB-lite"/>
    </source>
</evidence>
<feature type="compositionally biased region" description="Polar residues" evidence="5">
    <location>
        <begin position="684"/>
        <end position="703"/>
    </location>
</feature>
<comment type="caution">
    <text evidence="7">The sequence shown here is derived from an EMBL/GenBank/DDBJ whole genome shotgun (WGS) entry which is preliminary data.</text>
</comment>
<feature type="region of interest" description="Disordered" evidence="5">
    <location>
        <begin position="733"/>
        <end position="757"/>
    </location>
</feature>
<feature type="compositionally biased region" description="Basic and acidic residues" evidence="5">
    <location>
        <begin position="737"/>
        <end position="757"/>
    </location>
</feature>